<dbReference type="PATRIC" id="fig|1392540.3.peg.1965"/>
<dbReference type="InterPro" id="IPR042281">
    <property type="entry name" value="GpdQ_beta-strand"/>
</dbReference>
<dbReference type="GO" id="GO:0046872">
    <property type="term" value="F:metal ion binding"/>
    <property type="evidence" value="ECO:0007669"/>
    <property type="project" value="UniProtKB-KW"/>
</dbReference>
<dbReference type="PANTHER" id="PTHR42988">
    <property type="entry name" value="PHOSPHOHYDROLASE"/>
    <property type="match status" value="1"/>
</dbReference>
<dbReference type="OrthoDB" id="9780884at2"/>
<accession>V2T6M9</accession>
<dbReference type="HOGENOM" id="CLU_070320_2_1_6"/>
<organism evidence="6 7">
    <name type="scientific">Acinetobacter nectaris CIP 110549</name>
    <dbReference type="NCBI Taxonomy" id="1392540"/>
    <lineage>
        <taxon>Bacteria</taxon>
        <taxon>Pseudomonadati</taxon>
        <taxon>Pseudomonadota</taxon>
        <taxon>Gammaproteobacteria</taxon>
        <taxon>Moraxellales</taxon>
        <taxon>Moraxellaceae</taxon>
        <taxon>Acinetobacter</taxon>
    </lineage>
</organism>
<evidence type="ECO:0000256" key="1">
    <source>
        <dbReference type="ARBA" id="ARBA00022723"/>
    </source>
</evidence>
<protein>
    <recommendedName>
        <fullName evidence="5">Calcineurin-like phosphoesterase domain-containing protein</fullName>
    </recommendedName>
</protein>
<keyword evidence="2" id="KW-0378">Hydrolase</keyword>
<dbReference type="InterPro" id="IPR042283">
    <property type="entry name" value="GpdQ_catalytic"/>
</dbReference>
<dbReference type="InterPro" id="IPR026575">
    <property type="entry name" value="GpdQ/CpdA-like"/>
</dbReference>
<gene>
    <name evidence="6" type="ORF">P256_02037</name>
</gene>
<evidence type="ECO:0000256" key="4">
    <source>
        <dbReference type="ARBA" id="ARBA00025742"/>
    </source>
</evidence>
<feature type="domain" description="Calcineurin-like phosphoesterase" evidence="5">
    <location>
        <begin position="6"/>
        <end position="201"/>
    </location>
</feature>
<dbReference type="Gene3D" id="3.30.750.180">
    <property type="entry name" value="GpdQ, beta-strand dimerisation domain"/>
    <property type="match status" value="1"/>
</dbReference>
<dbReference type="PANTHER" id="PTHR42988:SF2">
    <property type="entry name" value="CYCLIC NUCLEOTIDE PHOSPHODIESTERASE CBUA0032-RELATED"/>
    <property type="match status" value="1"/>
</dbReference>
<keyword evidence="3" id="KW-0408">Iron</keyword>
<dbReference type="InterPro" id="IPR004843">
    <property type="entry name" value="Calcineurin-like_PHP"/>
</dbReference>
<dbReference type="AlphaFoldDB" id="V2T6M9"/>
<dbReference type="InterPro" id="IPR050884">
    <property type="entry name" value="CNP_phosphodiesterase-III"/>
</dbReference>
<comment type="caution">
    <text evidence="6">The sequence shown here is derived from an EMBL/GenBank/DDBJ whole genome shotgun (WGS) entry which is preliminary data.</text>
</comment>
<dbReference type="STRING" id="1392540.P256_02037"/>
<reference evidence="6 7" key="1">
    <citation type="submission" date="2013-10" db="EMBL/GenBank/DDBJ databases">
        <title>The Genome Sequence of Acinetobacter nectaris CIP 110549.</title>
        <authorList>
            <consortium name="The Broad Institute Genomics Platform"/>
            <consortium name="The Broad Institute Genome Sequencing Center for Infectious Disease"/>
            <person name="Cerqueira G."/>
            <person name="Feldgarden M."/>
            <person name="Courvalin P."/>
            <person name="Grillot-Courvalin C."/>
            <person name="Clermont D."/>
            <person name="Rocha E."/>
            <person name="Yoon E.-J."/>
            <person name="Nemec A."/>
            <person name="Young S.K."/>
            <person name="Zeng Q."/>
            <person name="Gargeya S."/>
            <person name="Fitzgerald M."/>
            <person name="Abouelleil A."/>
            <person name="Alvarado L."/>
            <person name="Berlin A.M."/>
            <person name="Chapman S.B."/>
            <person name="Gainer-Dewar J."/>
            <person name="Goldberg J."/>
            <person name="Gnerre S."/>
            <person name="Griggs A."/>
            <person name="Gujja S."/>
            <person name="Hansen M."/>
            <person name="Howarth C."/>
            <person name="Imamovic A."/>
            <person name="Ireland A."/>
            <person name="Larimer J."/>
            <person name="McCowan C."/>
            <person name="Murphy C."/>
            <person name="Pearson M."/>
            <person name="Poon T.W."/>
            <person name="Priest M."/>
            <person name="Roberts A."/>
            <person name="Saif S."/>
            <person name="Shea T."/>
            <person name="Sykes S."/>
            <person name="Wortman J."/>
            <person name="Nusbaum C."/>
            <person name="Birren B."/>
        </authorList>
    </citation>
    <scope>NUCLEOTIDE SEQUENCE [LARGE SCALE GENOMIC DNA]</scope>
    <source>
        <strain evidence="6 7">CIP 110549</strain>
    </source>
</reference>
<dbReference type="Proteomes" id="UP000023785">
    <property type="component" value="Unassembled WGS sequence"/>
</dbReference>
<dbReference type="CDD" id="cd07402">
    <property type="entry name" value="MPP_GpdQ"/>
    <property type="match status" value="1"/>
</dbReference>
<sequence length="277" mass="31463">MRPDFVIAQISDFHIKAQGKLSYKKVDTLNALKKCIHTLNQLTPRPNLVVMTGDLTDFGTTEEYAVLKDVISELHMPWVAIPGNHDNPETFREAFSDESWLPPKSEFLSWSLSELPIHIVGLDSTVPFKPWGEICPKRMAWLDETLAQQPNKDTVVLLHHHPFQSGIAHMDKQNLRGIERLSKIIEKHKQTKLILCGHLHRFVTTQLAGATVCSAPGTSHQVAPDFRKNAPAHFNLEPAGMLLHHWYKNIGFTTHYLNIGHQGRTYPFYDENGLLID</sequence>
<dbReference type="SUPFAM" id="SSF56300">
    <property type="entry name" value="Metallo-dependent phosphatases"/>
    <property type="match status" value="1"/>
</dbReference>
<keyword evidence="7" id="KW-1185">Reference proteome</keyword>
<evidence type="ECO:0000313" key="6">
    <source>
        <dbReference type="EMBL" id="ESK38113.1"/>
    </source>
</evidence>
<proteinExistence type="inferred from homology"/>
<dbReference type="eggNOG" id="COG1409">
    <property type="taxonomic scope" value="Bacteria"/>
</dbReference>
<dbReference type="RefSeq" id="WP_023273655.1">
    <property type="nucleotide sequence ID" value="NZ_KI530735.1"/>
</dbReference>
<keyword evidence="1" id="KW-0479">Metal-binding</keyword>
<evidence type="ECO:0000259" key="5">
    <source>
        <dbReference type="Pfam" id="PF00149"/>
    </source>
</evidence>
<name>V2T6M9_9GAMM</name>
<evidence type="ECO:0000256" key="2">
    <source>
        <dbReference type="ARBA" id="ARBA00022801"/>
    </source>
</evidence>
<comment type="similarity">
    <text evidence="4">Belongs to the cyclic nucleotide phosphodiesterase class-III family.</text>
</comment>
<dbReference type="InterPro" id="IPR029052">
    <property type="entry name" value="Metallo-depent_PP-like"/>
</dbReference>
<dbReference type="EMBL" id="AYER01000008">
    <property type="protein sequence ID" value="ESK38113.1"/>
    <property type="molecule type" value="Genomic_DNA"/>
</dbReference>
<evidence type="ECO:0000313" key="7">
    <source>
        <dbReference type="Proteomes" id="UP000023785"/>
    </source>
</evidence>
<evidence type="ECO:0000256" key="3">
    <source>
        <dbReference type="ARBA" id="ARBA00023004"/>
    </source>
</evidence>
<dbReference type="GO" id="GO:0004112">
    <property type="term" value="F:cyclic-nucleotide phosphodiesterase activity"/>
    <property type="evidence" value="ECO:0007669"/>
    <property type="project" value="InterPro"/>
</dbReference>
<dbReference type="Gene3D" id="3.60.21.40">
    <property type="entry name" value="GpdQ, catalytic alpha/beta sandwich domain"/>
    <property type="match status" value="1"/>
</dbReference>
<dbReference type="Pfam" id="PF00149">
    <property type="entry name" value="Metallophos"/>
    <property type="match status" value="1"/>
</dbReference>